<feature type="compositionally biased region" description="Low complexity" evidence="1">
    <location>
        <begin position="192"/>
        <end position="210"/>
    </location>
</feature>
<protein>
    <recommendedName>
        <fullName evidence="2">AH domain-containing protein</fullName>
    </recommendedName>
</protein>
<evidence type="ECO:0000259" key="2">
    <source>
        <dbReference type="PROSITE" id="PS50870"/>
    </source>
</evidence>
<dbReference type="AlphaFoldDB" id="A0A8C0XC01"/>
<organism evidence="3">
    <name type="scientific">Castor canadensis</name>
    <name type="common">American beaver</name>
    <dbReference type="NCBI Taxonomy" id="51338"/>
    <lineage>
        <taxon>Eukaryota</taxon>
        <taxon>Metazoa</taxon>
        <taxon>Chordata</taxon>
        <taxon>Craniata</taxon>
        <taxon>Vertebrata</taxon>
        <taxon>Euteleostomi</taxon>
        <taxon>Mammalia</taxon>
        <taxon>Eutheria</taxon>
        <taxon>Euarchontoglires</taxon>
        <taxon>Glires</taxon>
        <taxon>Rodentia</taxon>
        <taxon>Castorimorpha</taxon>
        <taxon>Castoridae</taxon>
        <taxon>Castor</taxon>
    </lineage>
</organism>
<dbReference type="Gene3D" id="1.20.1270.60">
    <property type="entry name" value="Arfaptin homology (AH) domain/BAR domain"/>
    <property type="match status" value="1"/>
</dbReference>
<gene>
    <name evidence="3" type="primary">Arfip2</name>
</gene>
<dbReference type="SUPFAM" id="SSF103657">
    <property type="entry name" value="BAR/IMD domain-like"/>
    <property type="match status" value="1"/>
</dbReference>
<dbReference type="SMART" id="SM01015">
    <property type="entry name" value="Arfaptin"/>
    <property type="match status" value="1"/>
</dbReference>
<dbReference type="GO" id="GO:0019904">
    <property type="term" value="F:protein domain specific binding"/>
    <property type="evidence" value="ECO:0007669"/>
    <property type="project" value="InterPro"/>
</dbReference>
<dbReference type="PROSITE" id="PS50870">
    <property type="entry name" value="AH"/>
    <property type="match status" value="1"/>
</dbReference>
<dbReference type="Ensembl" id="ENSCCNT00000029897.1">
    <property type="protein sequence ID" value="ENSCCNP00000023408.1"/>
    <property type="gene ID" value="ENSCCNG00000022961.1"/>
</dbReference>
<dbReference type="PANTHER" id="PTHR12141:SF3">
    <property type="entry name" value="ARFAPTIN-2"/>
    <property type="match status" value="1"/>
</dbReference>
<feature type="region of interest" description="Disordered" evidence="1">
    <location>
        <begin position="46"/>
        <end position="83"/>
    </location>
</feature>
<dbReference type="GO" id="GO:0032588">
    <property type="term" value="C:trans-Golgi network membrane"/>
    <property type="evidence" value="ECO:0007669"/>
    <property type="project" value="TreeGrafter"/>
</dbReference>
<dbReference type="GO" id="GO:0006886">
    <property type="term" value="P:intracellular protein transport"/>
    <property type="evidence" value="ECO:0007669"/>
    <property type="project" value="TreeGrafter"/>
</dbReference>
<proteinExistence type="predicted"/>
<feature type="domain" description="AH" evidence="2">
    <location>
        <begin position="121"/>
        <end position="177"/>
    </location>
</feature>
<dbReference type="GO" id="GO:0034315">
    <property type="term" value="P:regulation of Arp2/3 complex-mediated actin nucleation"/>
    <property type="evidence" value="ECO:0007669"/>
    <property type="project" value="TreeGrafter"/>
</dbReference>
<dbReference type="Pfam" id="PF06456">
    <property type="entry name" value="Arfaptin"/>
    <property type="match status" value="1"/>
</dbReference>
<evidence type="ECO:0000313" key="3">
    <source>
        <dbReference type="Ensembl" id="ENSCCNP00000023408.1"/>
    </source>
</evidence>
<feature type="region of interest" description="Disordered" evidence="1">
    <location>
        <begin position="176"/>
        <end position="234"/>
    </location>
</feature>
<reference evidence="3" key="1">
    <citation type="submission" date="2023-09" db="UniProtKB">
        <authorList>
            <consortium name="Ensembl"/>
        </authorList>
    </citation>
    <scope>IDENTIFICATION</scope>
</reference>
<name>A0A8C0XC01_CASCN</name>
<dbReference type="PANTHER" id="PTHR12141">
    <property type="entry name" value="ARFAPTIN-RELATED"/>
    <property type="match status" value="1"/>
</dbReference>
<dbReference type="GO" id="GO:0005543">
    <property type="term" value="F:phospholipid binding"/>
    <property type="evidence" value="ECO:0007669"/>
    <property type="project" value="TreeGrafter"/>
</dbReference>
<dbReference type="InterPro" id="IPR010504">
    <property type="entry name" value="AH_dom"/>
</dbReference>
<dbReference type="InterPro" id="IPR030798">
    <property type="entry name" value="Arfaptin_fam"/>
</dbReference>
<dbReference type="InterPro" id="IPR027267">
    <property type="entry name" value="AH/BAR_dom_sf"/>
</dbReference>
<sequence length="381" mass="40902">MTDGILGKAATMEIPIHGNGEAGQLPEDDGLEQDLQQVMVSGPNLNETSIVSGGYGGSGDGLIPTGSGRHPSHSTTPAGPGDEVARGIAGEKFDIVKKWGINTYKCTKQLLSERFGRGSRTVDLELELQIELLRETKRKYESVLQLGRALTAHLYSLLQTQHALGDAFADLSQKSPELQVPQPEQRGWGDWAPALPGSHSSASLPPSCSPQGEPLQGGPSPAPSSTHLWRQPKGLYRGPEVGGVGWGRGHTRCLTSNPSLHGKNAFGARSNQSPSPACCTSSPCSCLINLSEKPLPPHSYPRHPQDCSTNFLAKRPLLEEVLGCFSFDGCFLFGKGGNEGFYSSNEVATVTQGLYLPSALRKNLATMQRPRNCYARMGRRF</sequence>
<evidence type="ECO:0000256" key="1">
    <source>
        <dbReference type="SAM" id="MobiDB-lite"/>
    </source>
</evidence>
<accession>A0A8C0XC01</accession>